<keyword evidence="3" id="KW-1185">Reference proteome</keyword>
<gene>
    <name evidence="2" type="ORF">GCM10022244_32810</name>
</gene>
<name>A0ABP7MHB1_9ACTN</name>
<comment type="caution">
    <text evidence="2">The sequence shown here is derived from an EMBL/GenBank/DDBJ whole genome shotgun (WGS) entry which is preliminary data.</text>
</comment>
<dbReference type="Proteomes" id="UP001501000">
    <property type="component" value="Unassembled WGS sequence"/>
</dbReference>
<accession>A0ABP7MHB1</accession>
<evidence type="ECO:0000313" key="3">
    <source>
        <dbReference type="Proteomes" id="UP001501000"/>
    </source>
</evidence>
<organism evidence="2 3">
    <name type="scientific">Streptomyces gulbargensis</name>
    <dbReference type="NCBI Taxonomy" id="364901"/>
    <lineage>
        <taxon>Bacteria</taxon>
        <taxon>Bacillati</taxon>
        <taxon>Actinomycetota</taxon>
        <taxon>Actinomycetes</taxon>
        <taxon>Kitasatosporales</taxon>
        <taxon>Streptomycetaceae</taxon>
        <taxon>Streptomyces</taxon>
    </lineage>
</organism>
<feature type="region of interest" description="Disordered" evidence="1">
    <location>
        <begin position="30"/>
        <end position="49"/>
    </location>
</feature>
<reference evidence="3" key="1">
    <citation type="journal article" date="2019" name="Int. J. Syst. Evol. Microbiol.">
        <title>The Global Catalogue of Microorganisms (GCM) 10K type strain sequencing project: providing services to taxonomists for standard genome sequencing and annotation.</title>
        <authorList>
            <consortium name="The Broad Institute Genomics Platform"/>
            <consortium name="The Broad Institute Genome Sequencing Center for Infectious Disease"/>
            <person name="Wu L."/>
            <person name="Ma J."/>
        </authorList>
    </citation>
    <scope>NUCLEOTIDE SEQUENCE [LARGE SCALE GENOMIC DNA]</scope>
    <source>
        <strain evidence="3">JCM 16956</strain>
    </source>
</reference>
<dbReference type="EMBL" id="BAABAJ010000009">
    <property type="protein sequence ID" value="GAA3921038.1"/>
    <property type="molecule type" value="Genomic_DNA"/>
</dbReference>
<proteinExistence type="predicted"/>
<sequence length="49" mass="4882">MTTTLNLPAVGSDAVLSAVCSDGKTLLTAGILREPPTTPDGAAEGSQRP</sequence>
<evidence type="ECO:0000313" key="2">
    <source>
        <dbReference type="EMBL" id="GAA3921038.1"/>
    </source>
</evidence>
<evidence type="ECO:0000256" key="1">
    <source>
        <dbReference type="SAM" id="MobiDB-lite"/>
    </source>
</evidence>
<protein>
    <submittedName>
        <fullName evidence="2">Uncharacterized protein</fullName>
    </submittedName>
</protein>